<dbReference type="InterPro" id="IPR001313">
    <property type="entry name" value="Pumilio_RNA-bd_rpt"/>
</dbReference>
<feature type="compositionally biased region" description="Basic and acidic residues" evidence="2">
    <location>
        <begin position="578"/>
        <end position="593"/>
    </location>
</feature>
<dbReference type="PANTHER" id="PTHR13102">
    <property type="entry name" value="NUCLEOLAR PROTEIN 9"/>
    <property type="match status" value="1"/>
</dbReference>
<feature type="compositionally biased region" description="Polar residues" evidence="2">
    <location>
        <begin position="603"/>
        <end position="616"/>
    </location>
</feature>
<reference evidence="3 4" key="1">
    <citation type="submission" date="2024-11" db="EMBL/GenBank/DDBJ databases">
        <title>Adaptive evolution of stress response genes in parasites aligns with host niche diversity.</title>
        <authorList>
            <person name="Hahn C."/>
            <person name="Resl P."/>
        </authorList>
    </citation>
    <scope>NUCLEOTIDE SEQUENCE [LARGE SCALE GENOMIC DNA]</scope>
    <source>
        <strain evidence="3">EGGRZ-B1_66</strain>
        <tissue evidence="3">Body</tissue>
    </source>
</reference>
<feature type="region of interest" description="Disordered" evidence="2">
    <location>
        <begin position="525"/>
        <end position="653"/>
    </location>
</feature>
<evidence type="ECO:0000256" key="2">
    <source>
        <dbReference type="SAM" id="MobiDB-lite"/>
    </source>
</evidence>
<evidence type="ECO:0000256" key="1">
    <source>
        <dbReference type="ARBA" id="ARBA00022737"/>
    </source>
</evidence>
<keyword evidence="1" id="KW-0677">Repeat</keyword>
<accession>A0ABD2Q2V0</accession>
<dbReference type="Pfam" id="PF22493">
    <property type="entry name" value="PUF_NOP9"/>
    <property type="match status" value="1"/>
</dbReference>
<feature type="compositionally biased region" description="Basic and acidic residues" evidence="2">
    <location>
        <begin position="550"/>
        <end position="563"/>
    </location>
</feature>
<keyword evidence="4" id="KW-1185">Reference proteome</keyword>
<comment type="caution">
    <text evidence="3">The sequence shown here is derived from an EMBL/GenBank/DDBJ whole genome shotgun (WGS) entry which is preliminary data.</text>
</comment>
<dbReference type="Proteomes" id="UP001626550">
    <property type="component" value="Unassembled WGS sequence"/>
</dbReference>
<evidence type="ECO:0000313" key="4">
    <source>
        <dbReference type="Proteomes" id="UP001626550"/>
    </source>
</evidence>
<proteinExistence type="predicted"/>
<feature type="compositionally biased region" description="Basic and acidic residues" evidence="2">
    <location>
        <begin position="623"/>
        <end position="636"/>
    </location>
</feature>
<name>A0ABD2Q2V0_9PLAT</name>
<organism evidence="3 4">
    <name type="scientific">Cichlidogyrus casuarinus</name>
    <dbReference type="NCBI Taxonomy" id="1844966"/>
    <lineage>
        <taxon>Eukaryota</taxon>
        <taxon>Metazoa</taxon>
        <taxon>Spiralia</taxon>
        <taxon>Lophotrochozoa</taxon>
        <taxon>Platyhelminthes</taxon>
        <taxon>Monogenea</taxon>
        <taxon>Monopisthocotylea</taxon>
        <taxon>Dactylogyridea</taxon>
        <taxon>Ancyrocephalidae</taxon>
        <taxon>Cichlidogyrus</taxon>
    </lineage>
</organism>
<dbReference type="EMBL" id="JBJKFK010001450">
    <property type="protein sequence ID" value="KAL3313061.1"/>
    <property type="molecule type" value="Genomic_DNA"/>
</dbReference>
<protein>
    <submittedName>
        <fullName evidence="3">Uncharacterized protein</fullName>
    </submittedName>
</protein>
<evidence type="ECO:0000313" key="3">
    <source>
        <dbReference type="EMBL" id="KAL3313061.1"/>
    </source>
</evidence>
<gene>
    <name evidence="3" type="ORF">Ciccas_008344</name>
</gene>
<sequence length="653" mass="75108">MKNMRPEKLNPEFEFFIDADKAFKLSIDENEKDQVLADSLQEYVSLIYKNLKEFLQNPLRIQVLKTFFQFLAGVFVKYEHALFAHVLDFQSEPYDPNMKLLKQICNEYLLNEASNENIVTTQTCQPLITLVFVISHIDRDLFDQIFNLHFSNSDYFIANDENVPSVMSKATQSAFFEVLIERASSKQRSRIMKQMVLCDANRFSAFLVHPVAVSFVAACVRGMNKEKHVCDIWDNLLSSRKDMSPSPANISETFLDLLVEKKAHKVINNVVFKAADFSAEFQERILHDLFRVFGFDVNHMKKAGPLLVKSFTCLLKKSKLEEEKDESEANPVAIGGCVLFEKIITKFPSNVILPLVRSLLNLPVPELVSWCKHSLLSHVVQVVIESEFVSAQKKVQLFTPLLQLDTDSKENANTIVKTACGCFVVRAFWQELASDKMKEYLYLREKMMLKFLDNFKTLQSKEHIFSIIRIMNIPVYARNPKLWKRQYVALDPTAESEINILKRKAKEEEAAQPKKPKTMVKKIEKTFRHKKHFKKDGPNKTETDGTETVPRSKEAMVKKIDKTFRHKKNFKNDASNNKTERNETETVPKSKEANHKKRKFPQEATSSGPSTGPQTQTKHKKFEKGNAPHSKPNDRKFAKKSSNGKSEFAAKKS</sequence>
<dbReference type="InterPro" id="IPR040000">
    <property type="entry name" value="NOP9"/>
</dbReference>
<dbReference type="PANTHER" id="PTHR13102:SF0">
    <property type="entry name" value="NUCLEOLAR PROTEIN 9"/>
    <property type="match status" value="1"/>
</dbReference>
<dbReference type="AlphaFoldDB" id="A0ABD2Q2V0"/>